<dbReference type="PANTHER" id="PTHR48081:SF8">
    <property type="entry name" value="ALPHA_BETA HYDROLASE FOLD-3 DOMAIN-CONTAINING PROTEIN-RELATED"/>
    <property type="match status" value="1"/>
</dbReference>
<evidence type="ECO:0000256" key="2">
    <source>
        <dbReference type="ARBA" id="ARBA00022801"/>
    </source>
</evidence>
<evidence type="ECO:0000256" key="1">
    <source>
        <dbReference type="ARBA" id="ARBA00010515"/>
    </source>
</evidence>
<feature type="active site" evidence="3">
    <location>
        <position position="156"/>
    </location>
</feature>
<keyword evidence="6" id="KW-1185">Reference proteome</keyword>
<comment type="similarity">
    <text evidence="1">Belongs to the 'GDXG' lipolytic enzyme family.</text>
</comment>
<dbReference type="AlphaFoldDB" id="A0A4P6UVI9"/>
<accession>A0A4P6UVI9</accession>
<name>A0A4P6UVI9_9BACL</name>
<dbReference type="Gene3D" id="3.40.50.1820">
    <property type="entry name" value="alpha/beta hydrolase"/>
    <property type="match status" value="1"/>
</dbReference>
<dbReference type="PANTHER" id="PTHR48081">
    <property type="entry name" value="AB HYDROLASE SUPERFAMILY PROTEIN C4A8.06C"/>
    <property type="match status" value="1"/>
</dbReference>
<dbReference type="Pfam" id="PF07859">
    <property type="entry name" value="Abhydrolase_3"/>
    <property type="match status" value="1"/>
</dbReference>
<dbReference type="InterPro" id="IPR033140">
    <property type="entry name" value="Lipase_GDXG_put_SER_AS"/>
</dbReference>
<dbReference type="PROSITE" id="PS01174">
    <property type="entry name" value="LIPASE_GDXG_SER"/>
    <property type="match status" value="1"/>
</dbReference>
<evidence type="ECO:0000313" key="6">
    <source>
        <dbReference type="Proteomes" id="UP000291151"/>
    </source>
</evidence>
<dbReference type="RefSeq" id="WP_208649866.1">
    <property type="nucleotide sequence ID" value="NZ_CP036528.1"/>
</dbReference>
<evidence type="ECO:0000256" key="3">
    <source>
        <dbReference type="PROSITE-ProRule" id="PRU10038"/>
    </source>
</evidence>
<gene>
    <name evidence="5" type="ORF">DKZ56_10075</name>
</gene>
<dbReference type="InterPro" id="IPR013094">
    <property type="entry name" value="AB_hydrolase_3"/>
</dbReference>
<dbReference type="InterPro" id="IPR050300">
    <property type="entry name" value="GDXG_lipolytic_enzyme"/>
</dbReference>
<organism evidence="5 6">
    <name type="scientific">Ureibacillus thermophilus</name>
    <dbReference type="NCBI Taxonomy" id="367743"/>
    <lineage>
        <taxon>Bacteria</taxon>
        <taxon>Bacillati</taxon>
        <taxon>Bacillota</taxon>
        <taxon>Bacilli</taxon>
        <taxon>Bacillales</taxon>
        <taxon>Caryophanaceae</taxon>
        <taxon>Ureibacillus</taxon>
    </lineage>
</organism>
<dbReference type="InterPro" id="IPR029058">
    <property type="entry name" value="AB_hydrolase_fold"/>
</dbReference>
<dbReference type="KEGG" id="uth:DKZ56_10075"/>
<protein>
    <submittedName>
        <fullName evidence="5">Alpha/beta hydrolase</fullName>
    </submittedName>
</protein>
<keyword evidence="2 5" id="KW-0378">Hydrolase</keyword>
<proteinExistence type="inferred from homology"/>
<feature type="domain" description="Alpha/beta hydrolase fold-3" evidence="4">
    <location>
        <begin position="79"/>
        <end position="284"/>
    </location>
</feature>
<dbReference type="SUPFAM" id="SSF53474">
    <property type="entry name" value="alpha/beta-Hydrolases"/>
    <property type="match status" value="1"/>
</dbReference>
<reference evidence="5 6" key="1">
    <citation type="submission" date="2019-02" db="EMBL/GenBank/DDBJ databases">
        <title>Ureibacillus thermophilus.</title>
        <authorList>
            <person name="Sunny J.S."/>
            <person name="Natarajan A."/>
            <person name="Saleena L.M."/>
        </authorList>
    </citation>
    <scope>NUCLEOTIDE SEQUENCE [LARGE SCALE GENOMIC DNA]</scope>
    <source>
        <strain evidence="5 6">LM102</strain>
    </source>
</reference>
<sequence length="317" mass="35858">MSNLLLSTINYLKEANQHPPLYTMDPIIEREKREIALKSKRKHHSKNVTRNEYLIPVRNGSYIKARSYIPKGKGPFPIIIYYHGGGWVLNSIETCDESCVLLAEITKSVVLSINYRLAPEHKFPIPVYDAYDAFLWTANNRHILKGGDAILVAGDSAGGNLATVVTLLNRDLQGPEIQGQILLYPVTDLTFNTPSYEEFAVGYGLLKEDMAWFRNHYIKQAAEIYHPYTSPLQAENLSHLPPALIVVAENDVLRDEGILYAKKLRDFGGNVELTIARGLVHSFFTKNEFFHQEIQDTIFQIRTFLSAYISKGKKSAS</sequence>
<dbReference type="GO" id="GO:0016787">
    <property type="term" value="F:hydrolase activity"/>
    <property type="evidence" value="ECO:0007669"/>
    <property type="project" value="UniProtKB-KW"/>
</dbReference>
<evidence type="ECO:0000259" key="4">
    <source>
        <dbReference type="Pfam" id="PF07859"/>
    </source>
</evidence>
<evidence type="ECO:0000313" key="5">
    <source>
        <dbReference type="EMBL" id="QBK26176.1"/>
    </source>
</evidence>
<dbReference type="Proteomes" id="UP000291151">
    <property type="component" value="Chromosome"/>
</dbReference>
<dbReference type="EMBL" id="CP036528">
    <property type="protein sequence ID" value="QBK26176.1"/>
    <property type="molecule type" value="Genomic_DNA"/>
</dbReference>